<evidence type="ECO:0000256" key="3">
    <source>
        <dbReference type="ARBA" id="ARBA00023274"/>
    </source>
</evidence>
<dbReference type="GO" id="GO:0003735">
    <property type="term" value="F:structural constituent of ribosome"/>
    <property type="evidence" value="ECO:0007669"/>
    <property type="project" value="InterPro"/>
</dbReference>
<sequence length="229" mass="26516">MALRAPFRAPHPISLTHIRTFTSTPFLQAKSTKNYLKELHAGIPPYPYGPSQIYKQSNFGLYGEQKIRYGNIVSKKNEIKTRRHWRPNVQSKRLYSEALKRQIRVRITTRVLRTVDKCGGLDNYLLGDKAQRIKELGMEGWRLRWRIMQTDKVKERFRKQREELGLPTLLEAQLTTPISELERVAAIAEIDGELDKDAELAVGEVEEEFVEDRGFMEEKTPPPPTKLVA</sequence>
<proteinExistence type="inferred from homology"/>
<evidence type="ECO:0000256" key="1">
    <source>
        <dbReference type="ARBA" id="ARBA00008760"/>
    </source>
</evidence>
<accession>A0A9P7YH68</accession>
<dbReference type="PANTHER" id="PTHR13528">
    <property type="entry name" value="39S RIBOSOMAL PROTEIN L28, MITOCHONDRIAL"/>
    <property type="match status" value="1"/>
</dbReference>
<evidence type="ECO:0000256" key="2">
    <source>
        <dbReference type="ARBA" id="ARBA00022980"/>
    </source>
</evidence>
<organism evidence="6 7">
    <name type="scientific">Amylocarpus encephaloides</name>
    <dbReference type="NCBI Taxonomy" id="45428"/>
    <lineage>
        <taxon>Eukaryota</taxon>
        <taxon>Fungi</taxon>
        <taxon>Dikarya</taxon>
        <taxon>Ascomycota</taxon>
        <taxon>Pezizomycotina</taxon>
        <taxon>Leotiomycetes</taxon>
        <taxon>Helotiales</taxon>
        <taxon>Helotiales incertae sedis</taxon>
        <taxon>Amylocarpus</taxon>
    </lineage>
</organism>
<dbReference type="SUPFAM" id="SSF143800">
    <property type="entry name" value="L28p-like"/>
    <property type="match status" value="1"/>
</dbReference>
<keyword evidence="2" id="KW-0689">Ribosomal protein</keyword>
<keyword evidence="3" id="KW-0687">Ribonucleoprotein</keyword>
<dbReference type="InterPro" id="IPR037147">
    <property type="entry name" value="Ribosomal_bL28_sf"/>
</dbReference>
<dbReference type="InterPro" id="IPR026569">
    <property type="entry name" value="Ribosomal_bL28"/>
</dbReference>
<evidence type="ECO:0000313" key="6">
    <source>
        <dbReference type="EMBL" id="KAG9233843.1"/>
    </source>
</evidence>
<comment type="similarity">
    <text evidence="1">Belongs to the bacterial ribosomal protein bL28 family.</text>
</comment>
<dbReference type="InterPro" id="IPR034704">
    <property type="entry name" value="Ribosomal_bL28/bL31-like_sf"/>
</dbReference>
<dbReference type="AlphaFoldDB" id="A0A9P7YH68"/>
<name>A0A9P7YH68_9HELO</name>
<keyword evidence="7" id="KW-1185">Reference proteome</keyword>
<evidence type="ECO:0000256" key="5">
    <source>
        <dbReference type="ARBA" id="ARBA00037226"/>
    </source>
</evidence>
<dbReference type="EMBL" id="MU251484">
    <property type="protein sequence ID" value="KAG9233843.1"/>
    <property type="molecule type" value="Genomic_DNA"/>
</dbReference>
<dbReference type="Gene3D" id="2.30.170.40">
    <property type="entry name" value="Ribosomal protein L28/L24"/>
    <property type="match status" value="1"/>
</dbReference>
<dbReference type="Pfam" id="PF00830">
    <property type="entry name" value="Ribosomal_L28"/>
    <property type="match status" value="1"/>
</dbReference>
<evidence type="ECO:0000313" key="7">
    <source>
        <dbReference type="Proteomes" id="UP000824998"/>
    </source>
</evidence>
<dbReference type="PANTHER" id="PTHR13528:SF2">
    <property type="entry name" value="LARGE RIBOSOMAL SUBUNIT PROTEIN BL28M"/>
    <property type="match status" value="1"/>
</dbReference>
<dbReference type="OrthoDB" id="361870at2759"/>
<dbReference type="FunFam" id="2.30.170.40:FF:000003">
    <property type="entry name" value="54S ribosomal protein L24"/>
    <property type="match status" value="1"/>
</dbReference>
<evidence type="ECO:0000256" key="4">
    <source>
        <dbReference type="ARBA" id="ARBA00035269"/>
    </source>
</evidence>
<gene>
    <name evidence="6" type="ORF">BJ875DRAFT_377769</name>
</gene>
<comment type="function">
    <text evidence="5">Component of the mitochondrial ribosome (mitoribosome), a dedicated translation machinery responsible for the synthesis of mitochondrial genome-encoded proteins, including at least some of the essential transmembrane subunits of the mitochondrial respiratory chain. The mitoribosomes are attached to the mitochondrial inner membrane and translation products are cotranslationally integrated into the membrane.</text>
</comment>
<comment type="caution">
    <text evidence="6">The sequence shown here is derived from an EMBL/GenBank/DDBJ whole genome shotgun (WGS) entry which is preliminary data.</text>
</comment>
<dbReference type="GO" id="GO:0005762">
    <property type="term" value="C:mitochondrial large ribosomal subunit"/>
    <property type="evidence" value="ECO:0007669"/>
    <property type="project" value="TreeGrafter"/>
</dbReference>
<dbReference type="Proteomes" id="UP000824998">
    <property type="component" value="Unassembled WGS sequence"/>
</dbReference>
<protein>
    <recommendedName>
        <fullName evidence="4">Large ribosomal subunit protein bL28m</fullName>
    </recommendedName>
</protein>
<reference evidence="6" key="1">
    <citation type="journal article" date="2021" name="IMA Fungus">
        <title>Genomic characterization of three marine fungi, including Emericellopsis atlantica sp. nov. with signatures of a generalist lifestyle and marine biomass degradation.</title>
        <authorList>
            <person name="Hagestad O.C."/>
            <person name="Hou L."/>
            <person name="Andersen J.H."/>
            <person name="Hansen E.H."/>
            <person name="Altermark B."/>
            <person name="Li C."/>
            <person name="Kuhnert E."/>
            <person name="Cox R.J."/>
            <person name="Crous P.W."/>
            <person name="Spatafora J.W."/>
            <person name="Lail K."/>
            <person name="Amirebrahimi M."/>
            <person name="Lipzen A."/>
            <person name="Pangilinan J."/>
            <person name="Andreopoulos W."/>
            <person name="Hayes R.D."/>
            <person name="Ng V."/>
            <person name="Grigoriev I.V."/>
            <person name="Jackson S.A."/>
            <person name="Sutton T.D.S."/>
            <person name="Dobson A.D.W."/>
            <person name="Rama T."/>
        </authorList>
    </citation>
    <scope>NUCLEOTIDE SEQUENCE</scope>
    <source>
        <strain evidence="6">TRa018bII</strain>
    </source>
</reference>